<dbReference type="PANTHER" id="PTHR30509:SF9">
    <property type="entry name" value="MULTIDRUG RESISTANCE PROTEIN MDTO"/>
    <property type="match status" value="1"/>
</dbReference>
<dbReference type="Proteomes" id="UP000186156">
    <property type="component" value="Unassembled WGS sequence"/>
</dbReference>
<protein>
    <submittedName>
        <fullName evidence="10">Uncharacterized membrane protein YccC</fullName>
    </submittedName>
</protein>
<feature type="transmembrane region" description="Helical" evidence="8">
    <location>
        <begin position="21"/>
        <end position="39"/>
    </location>
</feature>
<evidence type="ECO:0000256" key="8">
    <source>
        <dbReference type="SAM" id="Phobius"/>
    </source>
</evidence>
<proteinExistence type="inferred from homology"/>
<feature type="domain" description="Integral membrane bound transporter" evidence="9">
    <location>
        <begin position="389"/>
        <end position="513"/>
    </location>
</feature>
<dbReference type="Pfam" id="PF13515">
    <property type="entry name" value="FUSC_2"/>
    <property type="match status" value="1"/>
</dbReference>
<keyword evidence="11" id="KW-1185">Reference proteome</keyword>
<feature type="transmembrane region" description="Helical" evidence="8">
    <location>
        <begin position="421"/>
        <end position="440"/>
    </location>
</feature>
<evidence type="ECO:0000256" key="6">
    <source>
        <dbReference type="ARBA" id="ARBA00043993"/>
    </source>
</evidence>
<evidence type="ECO:0000256" key="2">
    <source>
        <dbReference type="ARBA" id="ARBA00022475"/>
    </source>
</evidence>
<dbReference type="InterPro" id="IPR049453">
    <property type="entry name" value="Memb_transporter_dom"/>
</dbReference>
<reference evidence="11" key="1">
    <citation type="submission" date="2017-01" db="EMBL/GenBank/DDBJ databases">
        <authorList>
            <person name="Varghese N."/>
            <person name="Submissions S."/>
        </authorList>
    </citation>
    <scope>NUCLEOTIDE SEQUENCE [LARGE SCALE GENOMIC DNA]</scope>
    <source>
        <strain evidence="11">DSM 16176</strain>
    </source>
</reference>
<dbReference type="PANTHER" id="PTHR30509">
    <property type="entry name" value="P-HYDROXYBENZOIC ACID EFFLUX PUMP SUBUNIT-RELATED"/>
    <property type="match status" value="1"/>
</dbReference>
<keyword evidence="4 8" id="KW-1133">Transmembrane helix</keyword>
<dbReference type="GO" id="GO:0005886">
    <property type="term" value="C:plasma membrane"/>
    <property type="evidence" value="ECO:0007669"/>
    <property type="project" value="UniProtKB-SubCell"/>
</dbReference>
<dbReference type="OrthoDB" id="128040at2"/>
<evidence type="ECO:0000256" key="4">
    <source>
        <dbReference type="ARBA" id="ARBA00022989"/>
    </source>
</evidence>
<dbReference type="STRING" id="252246.SAMN05421799_108114"/>
<name>A0A1N7NGN6_9BACL</name>
<evidence type="ECO:0000256" key="7">
    <source>
        <dbReference type="SAM" id="MobiDB-lite"/>
    </source>
</evidence>
<comment type="similarity">
    <text evidence="6">Belongs to the YccS/YhfK family.</text>
</comment>
<feature type="transmembrane region" description="Helical" evidence="8">
    <location>
        <begin position="98"/>
        <end position="116"/>
    </location>
</feature>
<dbReference type="RefSeq" id="WP_084182570.1">
    <property type="nucleotide sequence ID" value="NZ_FTOO01000008.1"/>
</dbReference>
<evidence type="ECO:0000256" key="5">
    <source>
        <dbReference type="ARBA" id="ARBA00023136"/>
    </source>
</evidence>
<evidence type="ECO:0000256" key="3">
    <source>
        <dbReference type="ARBA" id="ARBA00022692"/>
    </source>
</evidence>
<keyword evidence="5 8" id="KW-0472">Membrane</keyword>
<feature type="transmembrane region" description="Helical" evidence="8">
    <location>
        <begin position="469"/>
        <end position="487"/>
    </location>
</feature>
<evidence type="ECO:0000313" key="11">
    <source>
        <dbReference type="Proteomes" id="UP000186156"/>
    </source>
</evidence>
<accession>A0A1N7NGN6</accession>
<feature type="region of interest" description="Disordered" evidence="7">
    <location>
        <begin position="714"/>
        <end position="737"/>
    </location>
</feature>
<feature type="transmembrane region" description="Helical" evidence="8">
    <location>
        <begin position="45"/>
        <end position="63"/>
    </location>
</feature>
<feature type="transmembrane region" description="Helical" evidence="8">
    <location>
        <begin position="499"/>
        <end position="517"/>
    </location>
</feature>
<sequence>MIRRRTWRALLTVIETDRTGFRVLPGLRNGVGILLPLVWGLESQHLLSGIGVAVGALVAGFAGNAGTARRRLRTMAFATAWMTCTTFIGALAGHSHVLIVLLTALFGWISGMMLGVSQASGQVGLLATNALILISTSPQSLSGALYRASLVACGGLLQTALMLAVDLATPQSAEAQSVAKVYRKLAAFSTTPVRQTDLELAASLVEASDLLKDSYMPKRHRSRLYRLLDGAEQLRMYAVALAEIARARAYAQELGDAAVAADILRQCAPIFGAVAQHLWLIVRGDRRAQPLFYILERASEELSDIARLGGGAQEREATAAHVAAMAQSLMALKADLADPARASLPQEALEPPMSKIKHAWQSFQSHLTWHSAIFRHAGRAAMALGIGEALAFLMPWPHGYWVPLTANIILRPDFTSTFTRGIARVLGTMGGLVLATALLIAVPDRTGVFASACIVVFGALMYMCVTYNYALFSCALTALMVVLLSFFERQAPIPTMADRLLATLVGSALAMLIYLAWPTWQHQQVHRALAEAVEREQDYYRGVLRVLAEGGKGSPRRLARERQAVRLSRTNAAGLVRQVLAEPVAPHVHAHMMVAILVGMHRFSDTLLSLEAYTWEGRAARPLTCEEEEVARWVDRALSSLADSLRRGSSEIVMDPSGELWRSGDVPTITRNMETNWRELDVVARAVVRLYIVIRTLARLTHEIDAGPPAAELTDASQALEGGGQGWDDAQGRSPLE</sequence>
<comment type="subcellular location">
    <subcellularLocation>
        <location evidence="1">Cell membrane</location>
        <topology evidence="1">Multi-pass membrane protein</topology>
    </subcellularLocation>
</comment>
<gene>
    <name evidence="10" type="ORF">SAMN05421799_108114</name>
</gene>
<evidence type="ECO:0000256" key="1">
    <source>
        <dbReference type="ARBA" id="ARBA00004651"/>
    </source>
</evidence>
<dbReference type="EMBL" id="FTOO01000008">
    <property type="protein sequence ID" value="SIS97496.1"/>
    <property type="molecule type" value="Genomic_DNA"/>
</dbReference>
<feature type="transmembrane region" description="Helical" evidence="8">
    <location>
        <begin position="447"/>
        <end position="463"/>
    </location>
</feature>
<keyword evidence="2" id="KW-1003">Cell membrane</keyword>
<dbReference type="AlphaFoldDB" id="A0A1N7NGN6"/>
<evidence type="ECO:0000313" key="10">
    <source>
        <dbReference type="EMBL" id="SIS97496.1"/>
    </source>
</evidence>
<evidence type="ECO:0000259" key="9">
    <source>
        <dbReference type="Pfam" id="PF13515"/>
    </source>
</evidence>
<keyword evidence="3 8" id="KW-0812">Transmembrane</keyword>
<organism evidence="10 11">
    <name type="scientific">Alicyclobacillus vulcanalis</name>
    <dbReference type="NCBI Taxonomy" id="252246"/>
    <lineage>
        <taxon>Bacteria</taxon>
        <taxon>Bacillati</taxon>
        <taxon>Bacillota</taxon>
        <taxon>Bacilli</taxon>
        <taxon>Bacillales</taxon>
        <taxon>Alicyclobacillaceae</taxon>
        <taxon>Alicyclobacillus</taxon>
    </lineage>
</organism>